<dbReference type="EnsemblProtists" id="EOD37181">
    <property type="protein sequence ID" value="EOD37181"/>
    <property type="gene ID" value="EMIHUDRAFT_109993"/>
</dbReference>
<sequence>MARRRLPDALKEGRAEVLSHDQEKLLRREEAVQRQLNAAVERYAAALELFDQKMKEKQKKAQCGAAPGVSGYERSVERRCRYMRRSGCGREQGVDDFSDCAAFSLATPRLGLLAHRRGLARFVDLRFAIAMRLLLIQRSAGTFGTVSVTLSEVTLRKYAGDCRASADHFPWLASVSPAYRLSSEFEGAGEFRKEDWRLRRGEEVGAKLRTRFLQRGSVYHFEGERGAERMVRQVFDGTVFHFEGEPGAERMVRQVAVDGMVLHFEGERGAERKLRTEYPDGDVLHYEGERGAERKVRECIEGMVIHYDGEKGMERMVRAVSASGDVHHYEGERDAERVVRTECVDGEVFHHEGSEARSGGCAR</sequence>
<dbReference type="Proteomes" id="UP000013827">
    <property type="component" value="Unassembled WGS sequence"/>
</dbReference>
<keyword evidence="1" id="KW-0175">Coiled coil</keyword>
<dbReference type="PaxDb" id="2903-EOD37181"/>
<organism evidence="2 3">
    <name type="scientific">Emiliania huxleyi (strain CCMP1516)</name>
    <dbReference type="NCBI Taxonomy" id="280463"/>
    <lineage>
        <taxon>Eukaryota</taxon>
        <taxon>Haptista</taxon>
        <taxon>Haptophyta</taxon>
        <taxon>Prymnesiophyceae</taxon>
        <taxon>Isochrysidales</taxon>
        <taxon>Noelaerhabdaceae</taxon>
        <taxon>Emiliania</taxon>
    </lineage>
</organism>
<dbReference type="GeneID" id="17282451"/>
<dbReference type="RefSeq" id="XP_005789610.1">
    <property type="nucleotide sequence ID" value="XM_005789553.1"/>
</dbReference>
<feature type="coiled-coil region" evidence="1">
    <location>
        <begin position="22"/>
        <end position="60"/>
    </location>
</feature>
<evidence type="ECO:0000313" key="3">
    <source>
        <dbReference type="Proteomes" id="UP000013827"/>
    </source>
</evidence>
<dbReference type="AlphaFoldDB" id="A0A0D3KN46"/>
<dbReference type="HOGENOM" id="CLU_763833_0_0_1"/>
<reference evidence="3" key="1">
    <citation type="journal article" date="2013" name="Nature">
        <title>Pan genome of the phytoplankton Emiliania underpins its global distribution.</title>
        <authorList>
            <person name="Read B.A."/>
            <person name="Kegel J."/>
            <person name="Klute M.J."/>
            <person name="Kuo A."/>
            <person name="Lefebvre S.C."/>
            <person name="Maumus F."/>
            <person name="Mayer C."/>
            <person name="Miller J."/>
            <person name="Monier A."/>
            <person name="Salamov A."/>
            <person name="Young J."/>
            <person name="Aguilar M."/>
            <person name="Claverie J.M."/>
            <person name="Frickenhaus S."/>
            <person name="Gonzalez K."/>
            <person name="Herman E.K."/>
            <person name="Lin Y.C."/>
            <person name="Napier J."/>
            <person name="Ogata H."/>
            <person name="Sarno A.F."/>
            <person name="Shmutz J."/>
            <person name="Schroeder D."/>
            <person name="de Vargas C."/>
            <person name="Verret F."/>
            <person name="von Dassow P."/>
            <person name="Valentin K."/>
            <person name="Van de Peer Y."/>
            <person name="Wheeler G."/>
            <person name="Dacks J.B."/>
            <person name="Delwiche C.F."/>
            <person name="Dyhrman S.T."/>
            <person name="Glockner G."/>
            <person name="John U."/>
            <person name="Richards T."/>
            <person name="Worden A.Z."/>
            <person name="Zhang X."/>
            <person name="Grigoriev I.V."/>
            <person name="Allen A.E."/>
            <person name="Bidle K."/>
            <person name="Borodovsky M."/>
            <person name="Bowler C."/>
            <person name="Brownlee C."/>
            <person name="Cock J.M."/>
            <person name="Elias M."/>
            <person name="Gladyshev V.N."/>
            <person name="Groth M."/>
            <person name="Guda C."/>
            <person name="Hadaegh A."/>
            <person name="Iglesias-Rodriguez M.D."/>
            <person name="Jenkins J."/>
            <person name="Jones B.M."/>
            <person name="Lawson T."/>
            <person name="Leese F."/>
            <person name="Lindquist E."/>
            <person name="Lobanov A."/>
            <person name="Lomsadze A."/>
            <person name="Malik S.B."/>
            <person name="Marsh M.E."/>
            <person name="Mackinder L."/>
            <person name="Mock T."/>
            <person name="Mueller-Roeber B."/>
            <person name="Pagarete A."/>
            <person name="Parker M."/>
            <person name="Probert I."/>
            <person name="Quesneville H."/>
            <person name="Raines C."/>
            <person name="Rensing S.A."/>
            <person name="Riano-Pachon D.M."/>
            <person name="Richier S."/>
            <person name="Rokitta S."/>
            <person name="Shiraiwa Y."/>
            <person name="Soanes D.M."/>
            <person name="van der Giezen M."/>
            <person name="Wahlund T.M."/>
            <person name="Williams B."/>
            <person name="Wilson W."/>
            <person name="Wolfe G."/>
            <person name="Wurch L.L."/>
        </authorList>
    </citation>
    <scope>NUCLEOTIDE SEQUENCE</scope>
</reference>
<reference evidence="2" key="2">
    <citation type="submission" date="2024-10" db="UniProtKB">
        <authorList>
            <consortium name="EnsemblProtists"/>
        </authorList>
    </citation>
    <scope>IDENTIFICATION</scope>
</reference>
<accession>A0A0D3KN46</accession>
<dbReference type="KEGG" id="ehx:EMIHUDRAFT_109993"/>
<evidence type="ECO:0000313" key="2">
    <source>
        <dbReference type="EnsemblProtists" id="EOD37181"/>
    </source>
</evidence>
<evidence type="ECO:0008006" key="4">
    <source>
        <dbReference type="Google" id="ProtNLM"/>
    </source>
</evidence>
<keyword evidence="3" id="KW-1185">Reference proteome</keyword>
<proteinExistence type="predicted"/>
<evidence type="ECO:0000256" key="1">
    <source>
        <dbReference type="SAM" id="Coils"/>
    </source>
</evidence>
<name>A0A0D3KN46_EMIH1</name>
<protein>
    <recommendedName>
        <fullName evidence="4">Centromere protein J C-terminal domain-containing protein</fullName>
    </recommendedName>
</protein>